<accession>A0AAU9E3K1</accession>
<dbReference type="InterPro" id="IPR001633">
    <property type="entry name" value="EAL_dom"/>
</dbReference>
<dbReference type="InterPro" id="IPR033479">
    <property type="entry name" value="dCache_1"/>
</dbReference>
<proteinExistence type="predicted"/>
<dbReference type="SMART" id="SM00052">
    <property type="entry name" value="EAL"/>
    <property type="match status" value="1"/>
</dbReference>
<dbReference type="InterPro" id="IPR000160">
    <property type="entry name" value="GGDEF_dom"/>
</dbReference>
<feature type="domain" description="EAL" evidence="7">
    <location>
        <begin position="528"/>
        <end position="781"/>
    </location>
</feature>
<dbReference type="Pfam" id="PF02743">
    <property type="entry name" value="dCache_1"/>
    <property type="match status" value="1"/>
</dbReference>
<evidence type="ECO:0008006" key="11">
    <source>
        <dbReference type="Google" id="ProtNLM"/>
    </source>
</evidence>
<dbReference type="NCBIfam" id="TIGR00254">
    <property type="entry name" value="GGDEF"/>
    <property type="match status" value="1"/>
</dbReference>
<keyword evidence="4 6" id="KW-1133">Transmembrane helix</keyword>
<dbReference type="SUPFAM" id="SSF55073">
    <property type="entry name" value="Nucleotide cyclase"/>
    <property type="match status" value="1"/>
</dbReference>
<dbReference type="SUPFAM" id="SSF141868">
    <property type="entry name" value="EAL domain-like"/>
    <property type="match status" value="1"/>
</dbReference>
<dbReference type="Pfam" id="PF00990">
    <property type="entry name" value="GGDEF"/>
    <property type="match status" value="1"/>
</dbReference>
<dbReference type="PANTHER" id="PTHR33121">
    <property type="entry name" value="CYCLIC DI-GMP PHOSPHODIESTERASE PDEF"/>
    <property type="match status" value="1"/>
</dbReference>
<evidence type="ECO:0000259" key="7">
    <source>
        <dbReference type="PROSITE" id="PS50883"/>
    </source>
</evidence>
<evidence type="ECO:0000256" key="6">
    <source>
        <dbReference type="SAM" id="Phobius"/>
    </source>
</evidence>
<feature type="domain" description="GGDEF" evidence="8">
    <location>
        <begin position="387"/>
        <end position="519"/>
    </location>
</feature>
<protein>
    <recommendedName>
        <fullName evidence="11">Diguanylate cyclase/phosphodiesterase</fullName>
    </recommendedName>
</protein>
<dbReference type="PANTHER" id="PTHR33121:SF70">
    <property type="entry name" value="SIGNALING PROTEIN YKOW"/>
    <property type="match status" value="1"/>
</dbReference>
<keyword evidence="2" id="KW-1003">Cell membrane</keyword>
<dbReference type="GO" id="GO:0071111">
    <property type="term" value="F:cyclic-guanylate-specific phosphodiesterase activity"/>
    <property type="evidence" value="ECO:0007669"/>
    <property type="project" value="InterPro"/>
</dbReference>
<keyword evidence="5 6" id="KW-0472">Membrane</keyword>
<evidence type="ECO:0000256" key="4">
    <source>
        <dbReference type="ARBA" id="ARBA00022989"/>
    </source>
</evidence>
<reference evidence="9 10" key="1">
    <citation type="submission" date="2023-08" db="EMBL/GenBank/DDBJ databases">
        <title>Helicovermis profunda gen. nov., sp. nov., a novel mesophilic, fermentative bacterium within the Bacillota from a deep-sea hydrothermal vent chimney.</title>
        <authorList>
            <person name="Miyazaki U."/>
            <person name="Mizutani D."/>
            <person name="Hashimoto Y."/>
            <person name="Tame A."/>
            <person name="Sawayama S."/>
            <person name="Miyazaki J."/>
            <person name="Takai K."/>
            <person name="Nakagawa S."/>
        </authorList>
    </citation>
    <scope>NUCLEOTIDE SEQUENCE [LARGE SCALE GENOMIC DNA]</scope>
    <source>
        <strain evidence="9 10">S502</strain>
    </source>
</reference>
<dbReference type="InterPro" id="IPR035919">
    <property type="entry name" value="EAL_sf"/>
</dbReference>
<organism evidence="9 10">
    <name type="scientific">Helicovermis profundi</name>
    <dbReference type="NCBI Taxonomy" id="3065157"/>
    <lineage>
        <taxon>Bacteria</taxon>
        <taxon>Bacillati</taxon>
        <taxon>Bacillota</taxon>
        <taxon>Clostridia</taxon>
        <taxon>Helicovermis</taxon>
    </lineage>
</organism>
<dbReference type="InterPro" id="IPR050706">
    <property type="entry name" value="Cyclic-di-GMP_PDE-like"/>
</dbReference>
<dbReference type="InterPro" id="IPR043128">
    <property type="entry name" value="Rev_trsase/Diguanyl_cyclase"/>
</dbReference>
<gene>
    <name evidence="9" type="ORF">HLPR_14850</name>
</gene>
<dbReference type="Gene3D" id="3.20.20.450">
    <property type="entry name" value="EAL domain"/>
    <property type="match status" value="1"/>
</dbReference>
<evidence type="ECO:0000259" key="8">
    <source>
        <dbReference type="PROSITE" id="PS50887"/>
    </source>
</evidence>
<dbReference type="AlphaFoldDB" id="A0AAU9E3K1"/>
<dbReference type="CDD" id="cd01949">
    <property type="entry name" value="GGDEF"/>
    <property type="match status" value="1"/>
</dbReference>
<dbReference type="Gene3D" id="3.30.70.270">
    <property type="match status" value="1"/>
</dbReference>
<dbReference type="PROSITE" id="PS50883">
    <property type="entry name" value="EAL"/>
    <property type="match status" value="1"/>
</dbReference>
<feature type="transmembrane region" description="Helical" evidence="6">
    <location>
        <begin position="12"/>
        <end position="34"/>
    </location>
</feature>
<dbReference type="Gene3D" id="3.30.450.20">
    <property type="entry name" value="PAS domain"/>
    <property type="match status" value="1"/>
</dbReference>
<dbReference type="KEGG" id="hprf:HLPR_14850"/>
<evidence type="ECO:0000313" key="9">
    <source>
        <dbReference type="EMBL" id="BEP29154.1"/>
    </source>
</evidence>
<evidence type="ECO:0000256" key="2">
    <source>
        <dbReference type="ARBA" id="ARBA00022475"/>
    </source>
</evidence>
<name>A0AAU9E3K1_9FIRM</name>
<dbReference type="CDD" id="cd01948">
    <property type="entry name" value="EAL"/>
    <property type="match status" value="1"/>
</dbReference>
<dbReference type="InterPro" id="IPR029151">
    <property type="entry name" value="Sensor-like_sf"/>
</dbReference>
<dbReference type="SUPFAM" id="SSF103190">
    <property type="entry name" value="Sensory domain-like"/>
    <property type="match status" value="1"/>
</dbReference>
<dbReference type="RefSeq" id="WP_338534822.1">
    <property type="nucleotide sequence ID" value="NZ_AP028654.1"/>
</dbReference>
<evidence type="ECO:0000256" key="3">
    <source>
        <dbReference type="ARBA" id="ARBA00022692"/>
    </source>
</evidence>
<evidence type="ECO:0000256" key="1">
    <source>
        <dbReference type="ARBA" id="ARBA00004651"/>
    </source>
</evidence>
<evidence type="ECO:0000313" key="10">
    <source>
        <dbReference type="Proteomes" id="UP001321786"/>
    </source>
</evidence>
<evidence type="ECO:0000256" key="5">
    <source>
        <dbReference type="ARBA" id="ARBA00023136"/>
    </source>
</evidence>
<dbReference type="CDD" id="cd18773">
    <property type="entry name" value="PDC1_HK_sensor"/>
    <property type="match status" value="1"/>
</dbReference>
<comment type="subcellular location">
    <subcellularLocation>
        <location evidence="1">Cell membrane</location>
        <topology evidence="1">Multi-pass membrane protein</topology>
    </subcellularLocation>
</comment>
<feature type="transmembrane region" description="Helical" evidence="6">
    <location>
        <begin position="278"/>
        <end position="300"/>
    </location>
</feature>
<dbReference type="GO" id="GO:0005886">
    <property type="term" value="C:plasma membrane"/>
    <property type="evidence" value="ECO:0007669"/>
    <property type="project" value="UniProtKB-SubCell"/>
</dbReference>
<keyword evidence="10" id="KW-1185">Reference proteome</keyword>
<sequence length="781" mass="90542">MFIKSYKNRLLLYISSTIIIFSIFIILYNTQFYYNNLLEVSNKKNLSFTKNASIAYSEWIKKNMRELDVFSNLDLVKNYNDNDSNQRDALNLILKLSGENSLFDYYYISNNSGYFLASNLKGKRSIVERNYFTRVISGQNTVSNVIKSSIDKRNVIVFSVPIYKNEKIIGALSGVKYSNSLDYLMKNFGENKYSNSYIIDENGNILSSNDIKRYNSSYKLKNIYNIKPSTKKFLGFDNVGYLNTYKSNDINFFFYDIQNTMNWKVISYSDLNEIRTKVFHSIMFEVGYITILLFLGAIFINKNSQMILEPLSSFGIIFDEVTSGNYDIRAKKYKIIEIENMSHKFNMLMEKIVDVLFKDRLTKMNNYNYFIFQLEKKFDNRNSSYNNKIGVLLFGIDNFKLLNDTFGFEICNKLLVETSELALSSLNEDFTFSRLGGDEFAILITCEDPELESYKIFKKLNNQLNNGVDYGSGNVNLSISAGVTIVNMEENYLEVMNNAYIALNKAKNRHNSSIEIFNDEIKYDIYEVAELSLLMKNAMENSEITINYQPIYSHKQNKIRGFESLIRWESKTIGIVEPVKFIPIAENNGMILPIGIFALENGIIDILKLNSKFNENFILHLNVSYIQLLNTIYINKLEELLDKYKYDPKNIVFEITEKILLDESGDIITNIRRIKRLGCRFGLDDFGSGFTSITNLNKNILSIVKIDNKLIDNFQDESIKLIIESIILIAKKFGLYIIAEGVENKNQFDYLTQNGCDLVEGHYIFKAKNIDNVIKKLEEFY</sequence>
<dbReference type="SMART" id="SM00267">
    <property type="entry name" value="GGDEF"/>
    <property type="match status" value="1"/>
</dbReference>
<dbReference type="Proteomes" id="UP001321786">
    <property type="component" value="Chromosome"/>
</dbReference>
<dbReference type="Pfam" id="PF00563">
    <property type="entry name" value="EAL"/>
    <property type="match status" value="1"/>
</dbReference>
<keyword evidence="3 6" id="KW-0812">Transmembrane</keyword>
<dbReference type="PROSITE" id="PS50887">
    <property type="entry name" value="GGDEF"/>
    <property type="match status" value="1"/>
</dbReference>
<dbReference type="EMBL" id="AP028654">
    <property type="protein sequence ID" value="BEP29154.1"/>
    <property type="molecule type" value="Genomic_DNA"/>
</dbReference>
<dbReference type="InterPro" id="IPR029787">
    <property type="entry name" value="Nucleotide_cyclase"/>
</dbReference>